<protein>
    <recommendedName>
        <fullName evidence="7">DNA/RNA non-specific endonuclease</fullName>
    </recommendedName>
</protein>
<name>A0A1B1LRB4_VIBPH</name>
<evidence type="ECO:0008006" key="7">
    <source>
        <dbReference type="Google" id="ProtNLM"/>
    </source>
</evidence>
<dbReference type="Pfam" id="PF01223">
    <property type="entry name" value="Endonuclease_NS"/>
    <property type="match status" value="1"/>
</dbReference>
<organism evidence="6">
    <name type="scientific">Vibrio parahaemolyticus</name>
    <dbReference type="NCBI Taxonomy" id="670"/>
    <lineage>
        <taxon>Bacteria</taxon>
        <taxon>Pseudomonadati</taxon>
        <taxon>Pseudomonadota</taxon>
        <taxon>Gammaproteobacteria</taxon>
        <taxon>Vibrionales</taxon>
        <taxon>Vibrionaceae</taxon>
        <taxon>Vibrio</taxon>
    </lineage>
</organism>
<geneLocation type="plasmid" evidence="6">
    <name>pVPS92-VEB</name>
</geneLocation>
<evidence type="ECO:0000259" key="5">
    <source>
        <dbReference type="SMART" id="SM00892"/>
    </source>
</evidence>
<evidence type="ECO:0000256" key="2">
    <source>
        <dbReference type="PIRSR" id="PIRSR640255-2"/>
    </source>
</evidence>
<feature type="domain" description="DNA/RNA non-specific endonuclease/pyrophosphatase/phosphodiesterase" evidence="5">
    <location>
        <begin position="24"/>
        <end position="219"/>
    </location>
</feature>
<dbReference type="GO" id="GO:0016787">
    <property type="term" value="F:hydrolase activity"/>
    <property type="evidence" value="ECO:0007669"/>
    <property type="project" value="InterPro"/>
</dbReference>
<feature type="binding site" evidence="2">
    <location>
        <position position="120"/>
    </location>
    <ligand>
        <name>Mg(2+)</name>
        <dbReference type="ChEBI" id="CHEBI:18420"/>
        <note>catalytic</note>
    </ligand>
</feature>
<dbReference type="GO" id="GO:0003676">
    <property type="term" value="F:nucleic acid binding"/>
    <property type="evidence" value="ECO:0007669"/>
    <property type="project" value="InterPro"/>
</dbReference>
<feature type="active site" description="Proton acceptor" evidence="1">
    <location>
        <position position="89"/>
    </location>
</feature>
<keyword evidence="6" id="KW-0614">Plasmid</keyword>
<dbReference type="Gene3D" id="3.40.570.10">
    <property type="entry name" value="Extracellular Endonuclease, subunit A"/>
    <property type="match status" value="1"/>
</dbReference>
<dbReference type="SMART" id="SM00477">
    <property type="entry name" value="NUC"/>
    <property type="match status" value="1"/>
</dbReference>
<accession>A0A1B1LRB4</accession>
<keyword evidence="3" id="KW-0732">Signal</keyword>
<reference evidence="6" key="1">
    <citation type="journal article" date="2016" name="Antimicrob. Agents Chemother.">
        <title>Genetic Characterization of a blaVEB-2-carrying plasmid in Vibrio parahaemolyticus.</title>
        <authorList>
            <person name="Li R."/>
            <person name="Ye L."/>
            <person name="Zheng Z."/>
            <person name="Chan E.W."/>
            <person name="Chen S."/>
        </authorList>
    </citation>
    <scope>NUCLEOTIDE SEQUENCE</scope>
    <source>
        <strain evidence="6">VPS92</strain>
        <plasmid evidence="6">pVPS92-VEB</plasmid>
    </source>
</reference>
<dbReference type="InterPro" id="IPR020821">
    <property type="entry name" value="ENPP1-3/EXOG-like_nuc-like"/>
</dbReference>
<dbReference type="AlphaFoldDB" id="A0A1B1LRB4"/>
<dbReference type="GO" id="GO:0004519">
    <property type="term" value="F:endonuclease activity"/>
    <property type="evidence" value="ECO:0007669"/>
    <property type="project" value="TreeGrafter"/>
</dbReference>
<dbReference type="EMBL" id="KU356480">
    <property type="protein sequence ID" value="ANS55596.1"/>
    <property type="molecule type" value="Genomic_DNA"/>
</dbReference>
<evidence type="ECO:0000259" key="4">
    <source>
        <dbReference type="SMART" id="SM00477"/>
    </source>
</evidence>
<dbReference type="PANTHER" id="PTHR13966">
    <property type="entry name" value="ENDONUCLEASE RELATED"/>
    <property type="match status" value="1"/>
</dbReference>
<dbReference type="SMART" id="SM00892">
    <property type="entry name" value="Endonuclease_NS"/>
    <property type="match status" value="1"/>
</dbReference>
<evidence type="ECO:0000313" key="6">
    <source>
        <dbReference type="EMBL" id="ANS55596.1"/>
    </source>
</evidence>
<evidence type="ECO:0000256" key="1">
    <source>
        <dbReference type="PIRSR" id="PIRSR640255-1"/>
    </source>
</evidence>
<evidence type="ECO:0000256" key="3">
    <source>
        <dbReference type="SAM" id="SignalP"/>
    </source>
</evidence>
<keyword evidence="2" id="KW-0479">Metal-binding</keyword>
<sequence>MRTVLFTMLLSFASIANAEIIHRQYEGFDLDIDCDLRGAVQYHYTLGRDKGDIDRKEDFEFDPEVPARCQQSSTSTYKVNGKSTFDRGHGVPANHIDNSELGIQQTNFIVNIWPQHRDLNRGAMKQTELIAECYRDIEPLEIYGGIIAGATPANSDYLKSHGIVTPGYFYKLIVRKDRALAWILPNKAGMKKDVLDKYLVSVADLEKITGKSFPMTPDMKKEKPKHSWMIPRGCGWS</sequence>
<feature type="chain" id="PRO_5008526447" description="DNA/RNA non-specific endonuclease" evidence="3">
    <location>
        <begin position="19"/>
        <end position="237"/>
    </location>
</feature>
<dbReference type="InterPro" id="IPR040255">
    <property type="entry name" value="Non-specific_endonuclease"/>
</dbReference>
<dbReference type="InterPro" id="IPR001604">
    <property type="entry name" value="Endo_G_ENPP1-like_dom"/>
</dbReference>
<dbReference type="InterPro" id="IPR044925">
    <property type="entry name" value="His-Me_finger_sf"/>
</dbReference>
<feature type="signal peptide" evidence="3">
    <location>
        <begin position="1"/>
        <end position="18"/>
    </location>
</feature>
<dbReference type="RefSeq" id="WP_172687305.1">
    <property type="nucleotide sequence ID" value="NZ_KU356480.1"/>
</dbReference>
<dbReference type="PANTHER" id="PTHR13966:SF5">
    <property type="entry name" value="ENDONUCLEASE G, MITOCHONDRIAL"/>
    <property type="match status" value="1"/>
</dbReference>
<dbReference type="GO" id="GO:0046872">
    <property type="term" value="F:metal ion binding"/>
    <property type="evidence" value="ECO:0007669"/>
    <property type="project" value="UniProtKB-KW"/>
</dbReference>
<feature type="domain" description="ENPP1-3/EXOG-like endonuclease/phosphodiesterase" evidence="4">
    <location>
        <begin position="25"/>
        <end position="220"/>
    </location>
</feature>
<proteinExistence type="predicted"/>
<dbReference type="InterPro" id="IPR044929">
    <property type="entry name" value="DNA/RNA_non-sp_Endonuclease_sf"/>
</dbReference>
<dbReference type="SUPFAM" id="SSF54060">
    <property type="entry name" value="His-Me finger endonucleases"/>
    <property type="match status" value="1"/>
</dbReference>